<keyword evidence="1" id="KW-0812">Transmembrane</keyword>
<organism evidence="2">
    <name type="scientific">hydrothermal vent metagenome</name>
    <dbReference type="NCBI Taxonomy" id="652676"/>
    <lineage>
        <taxon>unclassified sequences</taxon>
        <taxon>metagenomes</taxon>
        <taxon>ecological metagenomes</taxon>
    </lineage>
</organism>
<dbReference type="EMBL" id="FPHD01000007">
    <property type="protein sequence ID" value="SFV50289.1"/>
    <property type="molecule type" value="Genomic_DNA"/>
</dbReference>
<proteinExistence type="predicted"/>
<keyword evidence="1" id="KW-1133">Transmembrane helix</keyword>
<feature type="transmembrane region" description="Helical" evidence="1">
    <location>
        <begin position="82"/>
        <end position="102"/>
    </location>
</feature>
<feature type="transmembrane region" description="Helical" evidence="1">
    <location>
        <begin position="114"/>
        <end position="131"/>
    </location>
</feature>
<reference evidence="2" key="1">
    <citation type="submission" date="2016-10" db="EMBL/GenBank/DDBJ databases">
        <authorList>
            <person name="de Groot N.N."/>
        </authorList>
    </citation>
    <scope>NUCLEOTIDE SEQUENCE</scope>
</reference>
<evidence type="ECO:0000256" key="1">
    <source>
        <dbReference type="SAM" id="Phobius"/>
    </source>
</evidence>
<sequence>MLPGFLTKTSTTKSGKKVTHLQWWVTLIMALALAIGTWNPTGHHFIHYISNVKDIFSGFKPFGILIMLALWLLAIKSIFQSLGFFGALITTIIIGAFIWGLQQYHIIDVTRFEQAGWASTIGIGLLIWFGLNASIIWKKLTGVYTTDAASEDI</sequence>
<dbReference type="Pfam" id="PF20134">
    <property type="entry name" value="DUF6524"/>
    <property type="match status" value="1"/>
</dbReference>
<gene>
    <name evidence="2" type="ORF">MNB_SV-8-453</name>
</gene>
<feature type="transmembrane region" description="Helical" evidence="1">
    <location>
        <begin position="21"/>
        <end position="38"/>
    </location>
</feature>
<feature type="transmembrane region" description="Helical" evidence="1">
    <location>
        <begin position="58"/>
        <end position="75"/>
    </location>
</feature>
<name>A0A1W1B9T4_9ZZZZ</name>
<dbReference type="InterPro" id="IPR045387">
    <property type="entry name" value="DUF6524"/>
</dbReference>
<keyword evidence="1" id="KW-0472">Membrane</keyword>
<dbReference type="AlphaFoldDB" id="A0A1W1B9T4"/>
<protein>
    <submittedName>
        <fullName evidence="2">Uncharacterized protein</fullName>
    </submittedName>
</protein>
<evidence type="ECO:0000313" key="2">
    <source>
        <dbReference type="EMBL" id="SFV50289.1"/>
    </source>
</evidence>
<accession>A0A1W1B9T4</accession>